<gene>
    <name evidence="2" type="ORF">IPA_02875</name>
</gene>
<accession>A0A977PKP9</accession>
<dbReference type="Proteomes" id="UP001063698">
    <property type="component" value="Chromosome"/>
</dbReference>
<name>A0A977PKP9_9CREN</name>
<dbReference type="SUPFAM" id="SSF46785">
    <property type="entry name" value="Winged helix' DNA-binding domain"/>
    <property type="match status" value="1"/>
</dbReference>
<evidence type="ECO:0000313" key="2">
    <source>
        <dbReference type="EMBL" id="UXD22247.1"/>
    </source>
</evidence>
<dbReference type="EMBL" id="CP006868">
    <property type="protein sequence ID" value="UXD22247.1"/>
    <property type="molecule type" value="Genomic_DNA"/>
</dbReference>
<evidence type="ECO:0000313" key="3">
    <source>
        <dbReference type="Proteomes" id="UP001063698"/>
    </source>
</evidence>
<evidence type="ECO:0000259" key="1">
    <source>
        <dbReference type="Pfam" id="PF14947"/>
    </source>
</evidence>
<dbReference type="Pfam" id="PF14947">
    <property type="entry name" value="HTH_45"/>
    <property type="match status" value="1"/>
</dbReference>
<keyword evidence="3" id="KW-1185">Reference proteome</keyword>
<feature type="domain" description="ArnR1-like winged helix-turn-helix" evidence="1">
    <location>
        <begin position="6"/>
        <end position="80"/>
    </location>
</feature>
<dbReference type="AlphaFoldDB" id="A0A977PKP9"/>
<dbReference type="InterPro" id="IPR038723">
    <property type="entry name" value="ArnR1-like_HTH"/>
</dbReference>
<reference evidence="2" key="1">
    <citation type="submission" date="2013-11" db="EMBL/GenBank/DDBJ databases">
        <title>Comparative genomics of Ignicoccus.</title>
        <authorList>
            <person name="Podar M."/>
        </authorList>
    </citation>
    <scope>NUCLEOTIDE SEQUENCE</scope>
    <source>
        <strain evidence="2">DSM 13166</strain>
    </source>
</reference>
<proteinExistence type="predicted"/>
<dbReference type="KEGG" id="ipc:IPA_02875"/>
<organism evidence="2 3">
    <name type="scientific">Ignicoccus pacificus DSM 13166</name>
    <dbReference type="NCBI Taxonomy" id="940294"/>
    <lineage>
        <taxon>Archaea</taxon>
        <taxon>Thermoproteota</taxon>
        <taxon>Thermoprotei</taxon>
        <taxon>Desulfurococcales</taxon>
        <taxon>Desulfurococcaceae</taxon>
        <taxon>Ignicoccus</taxon>
    </lineage>
</organism>
<dbReference type="Gene3D" id="1.10.10.10">
    <property type="entry name" value="Winged helix-like DNA-binding domain superfamily/Winged helix DNA-binding domain"/>
    <property type="match status" value="1"/>
</dbReference>
<dbReference type="InterPro" id="IPR036388">
    <property type="entry name" value="WH-like_DNA-bd_sf"/>
</dbReference>
<sequence>MRRKYRSVAGIMLDILECLEEPEVLTKVATCANLPYDRAKGIVERMIEKGYLRKRSDGKLEVTSEGRKALKKLKELKDMMEALGFKL</sequence>
<protein>
    <recommendedName>
        <fullName evidence="1">ArnR1-like winged helix-turn-helix domain-containing protein</fullName>
    </recommendedName>
</protein>
<dbReference type="InterPro" id="IPR036390">
    <property type="entry name" value="WH_DNA-bd_sf"/>
</dbReference>